<accession>A0ABQ3N1Q3</accession>
<keyword evidence="1" id="KW-1133">Transmembrane helix</keyword>
<gene>
    <name evidence="2" type="ORF">AM1BK_24070</name>
</gene>
<keyword evidence="1" id="KW-0812">Transmembrane</keyword>
<keyword evidence="3" id="KW-1185">Reference proteome</keyword>
<keyword evidence="1" id="KW-0472">Membrane</keyword>
<name>A0ABQ3N1Q3_9BACI</name>
<feature type="transmembrane region" description="Helical" evidence="1">
    <location>
        <begin position="6"/>
        <end position="27"/>
    </location>
</feature>
<comment type="caution">
    <text evidence="2">The sequence shown here is derived from an EMBL/GenBank/DDBJ whole genome shotgun (WGS) entry which is preliminary data.</text>
</comment>
<reference evidence="2 3" key="1">
    <citation type="journal article" date="2022" name="Int. J. Syst. Evol. Microbiol.">
        <title>Neobacillus kokaensis sp. nov., isolated from soil.</title>
        <authorList>
            <person name="Yuki K."/>
            <person name="Matsubara H."/>
            <person name="Yamaguchi S."/>
        </authorList>
    </citation>
    <scope>NUCLEOTIDE SEQUENCE [LARGE SCALE GENOMIC DNA]</scope>
    <source>
        <strain evidence="2 3">LOB 377</strain>
    </source>
</reference>
<evidence type="ECO:0000313" key="3">
    <source>
        <dbReference type="Proteomes" id="UP000637074"/>
    </source>
</evidence>
<dbReference type="EMBL" id="BNDS01000009">
    <property type="protein sequence ID" value="GHH98864.1"/>
    <property type="molecule type" value="Genomic_DNA"/>
</dbReference>
<proteinExistence type="predicted"/>
<dbReference type="Proteomes" id="UP000637074">
    <property type="component" value="Unassembled WGS sequence"/>
</dbReference>
<organism evidence="2 3">
    <name type="scientific">Neobacillus kokaensis</name>
    <dbReference type="NCBI Taxonomy" id="2759023"/>
    <lineage>
        <taxon>Bacteria</taxon>
        <taxon>Bacillati</taxon>
        <taxon>Bacillota</taxon>
        <taxon>Bacilli</taxon>
        <taxon>Bacillales</taxon>
        <taxon>Bacillaceae</taxon>
        <taxon>Neobacillus</taxon>
    </lineage>
</organism>
<sequence length="50" mass="5650">MFSDMRIEYVVLVNILSVILGLATNLLSNYMFSPAKQHSAQGICFIEEIE</sequence>
<evidence type="ECO:0000256" key="1">
    <source>
        <dbReference type="SAM" id="Phobius"/>
    </source>
</evidence>
<protein>
    <submittedName>
        <fullName evidence="2">Uncharacterized protein</fullName>
    </submittedName>
</protein>
<evidence type="ECO:0000313" key="2">
    <source>
        <dbReference type="EMBL" id="GHH98864.1"/>
    </source>
</evidence>